<evidence type="ECO:0000313" key="6">
    <source>
        <dbReference type="Proteomes" id="UP000287243"/>
    </source>
</evidence>
<dbReference type="PANTHER" id="PTHR43132">
    <property type="entry name" value="ARSENICAL RESISTANCE OPERON REPRESSOR ARSR-RELATED"/>
    <property type="match status" value="1"/>
</dbReference>
<dbReference type="GO" id="GO:0003677">
    <property type="term" value="F:DNA binding"/>
    <property type="evidence" value="ECO:0007669"/>
    <property type="project" value="UniProtKB-KW"/>
</dbReference>
<gene>
    <name evidence="5" type="ORF">BU251_01900</name>
</gene>
<dbReference type="GO" id="GO:0003700">
    <property type="term" value="F:DNA-binding transcription factor activity"/>
    <property type="evidence" value="ECO:0007669"/>
    <property type="project" value="InterPro"/>
</dbReference>
<name>A0A410P3B3_VELA1</name>
<dbReference type="KEGG" id="vai:BU251_01900"/>
<evidence type="ECO:0000259" key="4">
    <source>
        <dbReference type="PROSITE" id="PS50987"/>
    </source>
</evidence>
<evidence type="ECO:0000313" key="5">
    <source>
        <dbReference type="EMBL" id="QAT16568.1"/>
    </source>
</evidence>
<dbReference type="Proteomes" id="UP000287243">
    <property type="component" value="Chromosome"/>
</dbReference>
<dbReference type="EMBL" id="CP019384">
    <property type="protein sequence ID" value="QAT16568.1"/>
    <property type="molecule type" value="Genomic_DNA"/>
</dbReference>
<organism evidence="5 6">
    <name type="scientific">Velamenicoccus archaeovorus</name>
    <dbReference type="NCBI Taxonomy" id="1930593"/>
    <lineage>
        <taxon>Bacteria</taxon>
        <taxon>Pseudomonadati</taxon>
        <taxon>Candidatus Omnitrophota</taxon>
        <taxon>Candidatus Velamenicoccus</taxon>
    </lineage>
</organism>
<evidence type="ECO:0000256" key="2">
    <source>
        <dbReference type="ARBA" id="ARBA00023125"/>
    </source>
</evidence>
<dbReference type="SUPFAM" id="SSF46785">
    <property type="entry name" value="Winged helix' DNA-binding domain"/>
    <property type="match status" value="1"/>
</dbReference>
<dbReference type="OrthoDB" id="9802016at2"/>
<dbReference type="PANTHER" id="PTHR43132:SF2">
    <property type="entry name" value="ARSENICAL RESISTANCE OPERON REPRESSOR ARSR-RELATED"/>
    <property type="match status" value="1"/>
</dbReference>
<keyword evidence="1" id="KW-0805">Transcription regulation</keyword>
<proteinExistence type="predicted"/>
<evidence type="ECO:0000256" key="3">
    <source>
        <dbReference type="ARBA" id="ARBA00023163"/>
    </source>
</evidence>
<dbReference type="InterPro" id="IPR036388">
    <property type="entry name" value="WH-like_DNA-bd_sf"/>
</dbReference>
<dbReference type="PRINTS" id="PR00778">
    <property type="entry name" value="HTHARSR"/>
</dbReference>
<protein>
    <submittedName>
        <fullName evidence="5">Transcriptional regulator</fullName>
    </submittedName>
</protein>
<evidence type="ECO:0000256" key="1">
    <source>
        <dbReference type="ARBA" id="ARBA00023015"/>
    </source>
</evidence>
<dbReference type="NCBIfam" id="NF033788">
    <property type="entry name" value="HTH_metalloreg"/>
    <property type="match status" value="1"/>
</dbReference>
<keyword evidence="6" id="KW-1185">Reference proteome</keyword>
<dbReference type="RefSeq" id="WP_128699207.1">
    <property type="nucleotide sequence ID" value="NZ_CP019384.1"/>
</dbReference>
<dbReference type="AlphaFoldDB" id="A0A410P3B3"/>
<dbReference type="InterPro" id="IPR001845">
    <property type="entry name" value="HTH_ArsR_DNA-bd_dom"/>
</dbReference>
<reference evidence="5 6" key="1">
    <citation type="submission" date="2017-01" db="EMBL/GenBank/DDBJ databases">
        <title>First insights into the biology of 'candidatus Vampirococcus archaeovorus'.</title>
        <authorList>
            <person name="Kizina J."/>
            <person name="Jordan S."/>
            <person name="Stueber K."/>
            <person name="Reinhardt R."/>
            <person name="Harder J."/>
        </authorList>
    </citation>
    <scope>NUCLEOTIDE SEQUENCE [LARGE SCALE GENOMIC DNA]</scope>
    <source>
        <strain evidence="5 6">LiM</strain>
    </source>
</reference>
<dbReference type="InterPro" id="IPR051011">
    <property type="entry name" value="Metal_resp_trans_reg"/>
</dbReference>
<keyword evidence="3" id="KW-0804">Transcription</keyword>
<dbReference type="Pfam" id="PF01022">
    <property type="entry name" value="HTH_5"/>
    <property type="match status" value="1"/>
</dbReference>
<dbReference type="Gene3D" id="1.10.10.10">
    <property type="entry name" value="Winged helix-like DNA-binding domain superfamily/Winged helix DNA-binding domain"/>
    <property type="match status" value="1"/>
</dbReference>
<dbReference type="CDD" id="cd00090">
    <property type="entry name" value="HTH_ARSR"/>
    <property type="match status" value="1"/>
</dbReference>
<feature type="domain" description="HTH arsR-type" evidence="4">
    <location>
        <begin position="1"/>
        <end position="86"/>
    </location>
</feature>
<keyword evidence="2" id="KW-0238">DNA-binding</keyword>
<dbReference type="InterPro" id="IPR011991">
    <property type="entry name" value="ArsR-like_HTH"/>
</dbReference>
<accession>A0A410P3B3</accession>
<dbReference type="PROSITE" id="PS50987">
    <property type="entry name" value="HTH_ARSR_2"/>
    <property type="match status" value="1"/>
</dbReference>
<dbReference type="SMART" id="SM00418">
    <property type="entry name" value="HTH_ARSR"/>
    <property type="match status" value="1"/>
</dbReference>
<dbReference type="InterPro" id="IPR036390">
    <property type="entry name" value="WH_DNA-bd_sf"/>
</dbReference>
<sequence>MMNEQSASELLKAMGHPVRLRILKGLIRHGCNVGRIVAALGLPQSTVSQHLSILRKCGVIAPQKKGVKTCYEVVDARARKIVGVLA</sequence>